<dbReference type="HOGENOM" id="CLU_2143799_0_0_5"/>
<gene>
    <name evidence="1" type="ordered locus">RHE_PF00535</name>
</gene>
<keyword evidence="2" id="KW-1185">Reference proteome</keyword>
<organism evidence="1 2">
    <name type="scientific">Rhizobium etli (strain ATCC 51251 / DSM 11541 / JCM 21823 / NBRC 15573 / CFN 42)</name>
    <dbReference type="NCBI Taxonomy" id="347834"/>
    <lineage>
        <taxon>Bacteria</taxon>
        <taxon>Pseudomonadati</taxon>
        <taxon>Pseudomonadota</taxon>
        <taxon>Alphaproteobacteria</taxon>
        <taxon>Hyphomicrobiales</taxon>
        <taxon>Rhizobiaceae</taxon>
        <taxon>Rhizobium/Agrobacterium group</taxon>
        <taxon>Rhizobium</taxon>
    </lineage>
</organism>
<keyword evidence="1" id="KW-0614">Plasmid</keyword>
<name>Q2JYB2_RHIEC</name>
<accession>Q2JYB2</accession>
<protein>
    <submittedName>
        <fullName evidence="1">Uncharacterized protein</fullName>
    </submittedName>
</protein>
<dbReference type="EMBL" id="CP000138">
    <property type="protein sequence ID" value="ABC94424.1"/>
    <property type="molecule type" value="Genomic_DNA"/>
</dbReference>
<sequence>MLFRLHLTHSGLIPMGHRSIDREFDWGGRPLGPEAILMMWDLNTAQPEAATITDLRPRTRHVAWLSYIRMELTMATSFAAFCRNPMSGGRLSRQTATAALVAIEALPATGPS</sequence>
<dbReference type="KEGG" id="ret:RHE_PF00535"/>
<dbReference type="AlphaFoldDB" id="Q2JYB2"/>
<evidence type="ECO:0000313" key="2">
    <source>
        <dbReference type="Proteomes" id="UP000001936"/>
    </source>
</evidence>
<reference evidence="1 2" key="1">
    <citation type="journal article" date="2006" name="Proc. Natl. Acad. Sci. U.S.A.">
        <title>The partitioned Rhizobium etli genome: genetic and metabolic redundancy in seven interacting replicons.</title>
        <authorList>
            <person name="Gonzalez V."/>
            <person name="Santamaria R.I."/>
            <person name="Bustos P."/>
            <person name="Hernandez-Gonzalez I."/>
            <person name="Medrano-Soto A."/>
            <person name="Moreno-Hagelsieb G."/>
            <person name="Janga S.C."/>
            <person name="Ramirez M.A."/>
            <person name="Jimenez-Jacinto V."/>
            <person name="Collado-Vides J."/>
            <person name="Davila G."/>
        </authorList>
    </citation>
    <scope>NUCLEOTIDE SEQUENCE [LARGE SCALE GENOMIC DNA]</scope>
    <source>
        <strain evidence="2">ATCC 51251 / DSM 11541 / JCM 21823 / NBRC 15573 / CFN 42</strain>
    </source>
</reference>
<evidence type="ECO:0000313" key="1">
    <source>
        <dbReference type="EMBL" id="ABC94424.1"/>
    </source>
</evidence>
<geneLocation type="plasmid" evidence="1 2">
    <name>p42f</name>
</geneLocation>
<proteinExistence type="predicted"/>
<dbReference type="Proteomes" id="UP000001936">
    <property type="component" value="Plasmid p42f"/>
</dbReference>